<evidence type="ECO:0000256" key="2">
    <source>
        <dbReference type="ARBA" id="ARBA00004496"/>
    </source>
</evidence>
<dbReference type="RefSeq" id="XP_064770471.1">
    <property type="nucleotide sequence ID" value="XM_064909637.1"/>
</dbReference>
<evidence type="ECO:0000256" key="4">
    <source>
        <dbReference type="ARBA" id="ARBA00012950"/>
    </source>
</evidence>
<dbReference type="InterPro" id="IPR000182">
    <property type="entry name" value="GNAT_dom"/>
</dbReference>
<keyword evidence="6" id="KW-0963">Cytoplasm</keyword>
<evidence type="ECO:0000256" key="1">
    <source>
        <dbReference type="ARBA" id="ARBA00004123"/>
    </source>
</evidence>
<evidence type="ECO:0000256" key="9">
    <source>
        <dbReference type="ARBA" id="ARBA00023315"/>
    </source>
</evidence>
<evidence type="ECO:0000256" key="8">
    <source>
        <dbReference type="ARBA" id="ARBA00023242"/>
    </source>
</evidence>
<feature type="compositionally biased region" description="Acidic residues" evidence="12">
    <location>
        <begin position="23"/>
        <end position="45"/>
    </location>
</feature>
<evidence type="ECO:0000256" key="12">
    <source>
        <dbReference type="SAM" id="MobiDB-lite"/>
    </source>
</evidence>
<comment type="similarity">
    <text evidence="3">Belongs to the acetyltransferase family. NAA40 subfamily.</text>
</comment>
<evidence type="ECO:0000313" key="14">
    <source>
        <dbReference type="EMBL" id="KAK7207438.1"/>
    </source>
</evidence>
<dbReference type="PROSITE" id="PS51186">
    <property type="entry name" value="GNAT"/>
    <property type="match status" value="1"/>
</dbReference>
<sequence>MNLLRAVYKMTTAPSELAKDGGEKEDEELDADDEEEHEDELEEETRDERFDAIVQDLHSRVSTQELNQRFGRLLANISTSDDDDGQEVYLTLVRGEELAAEEFAACFEIMKKNMMQLYKSSTMGWTSRERMAELKEPGLIYILIKSSPPQQPTTSSPLGFASFMATWENDEPVVYCYELQLPPQLRGKGLGRRVLEIIETVGASVGLPKCMLTVFSANPAYEFYTRMGYTPTDFSPEPTVLRNKVLPPSYWILEKTLTPTSI</sequence>
<evidence type="ECO:0000259" key="13">
    <source>
        <dbReference type="PROSITE" id="PS51186"/>
    </source>
</evidence>
<protein>
    <recommendedName>
        <fullName evidence="5">N-alpha-acetyltransferase 40</fullName>
        <ecNumber evidence="4">2.3.1.257</ecNumber>
    </recommendedName>
</protein>
<reference evidence="14 15" key="1">
    <citation type="submission" date="2024-03" db="EMBL/GenBank/DDBJ databases">
        <title>Genome-scale model development and genomic sequencing of the oleaginous clade Lipomyces.</title>
        <authorList>
            <consortium name="Lawrence Berkeley National Laboratory"/>
            <person name="Czajka J.J."/>
            <person name="Han Y."/>
            <person name="Kim J."/>
            <person name="Mondo S.J."/>
            <person name="Hofstad B.A."/>
            <person name="Robles A."/>
            <person name="Haridas S."/>
            <person name="Riley R."/>
            <person name="LaButti K."/>
            <person name="Pangilinan J."/>
            <person name="Andreopoulos W."/>
            <person name="Lipzen A."/>
            <person name="Yan J."/>
            <person name="Wang M."/>
            <person name="Ng V."/>
            <person name="Grigoriev I.V."/>
            <person name="Spatafora J.W."/>
            <person name="Magnuson J.K."/>
            <person name="Baker S.E."/>
            <person name="Pomraning K.R."/>
        </authorList>
    </citation>
    <scope>NUCLEOTIDE SEQUENCE [LARGE SCALE GENOMIC DNA]</scope>
    <source>
        <strain evidence="14 15">Phaff 52-87</strain>
    </source>
</reference>
<comment type="catalytic activity">
    <reaction evidence="11">
        <text>N-terminal L-seryl-[histone H4] + acetyl-CoA = N-terminal N(alpha)-acetyl-L-seryl-[histone H4] + CoA + H(+)</text>
        <dbReference type="Rhea" id="RHEA:50596"/>
        <dbReference type="Rhea" id="RHEA-COMP:12740"/>
        <dbReference type="Rhea" id="RHEA-COMP:12743"/>
        <dbReference type="ChEBI" id="CHEBI:15378"/>
        <dbReference type="ChEBI" id="CHEBI:57287"/>
        <dbReference type="ChEBI" id="CHEBI:57288"/>
        <dbReference type="ChEBI" id="CHEBI:64738"/>
        <dbReference type="ChEBI" id="CHEBI:83690"/>
        <dbReference type="EC" id="2.3.1.257"/>
    </reaction>
</comment>
<evidence type="ECO:0000256" key="3">
    <source>
        <dbReference type="ARBA" id="ARBA00008870"/>
    </source>
</evidence>
<dbReference type="PANTHER" id="PTHR20531:SF1">
    <property type="entry name" value="N-ALPHA-ACETYLTRANSFERASE 40"/>
    <property type="match status" value="1"/>
</dbReference>
<dbReference type="GeneID" id="90035149"/>
<name>A0ABR1FEH4_9ASCO</name>
<comment type="catalytic activity">
    <reaction evidence="10">
        <text>N-terminal L-seryl-[histone H2A] + acetyl-CoA = N-terminal N(alpha)-acetyl-L-seryl-[histone H2A] + CoA + H(+)</text>
        <dbReference type="Rhea" id="RHEA:50600"/>
        <dbReference type="Rhea" id="RHEA-COMP:12742"/>
        <dbReference type="Rhea" id="RHEA-COMP:12744"/>
        <dbReference type="ChEBI" id="CHEBI:15378"/>
        <dbReference type="ChEBI" id="CHEBI:57287"/>
        <dbReference type="ChEBI" id="CHEBI:57288"/>
        <dbReference type="ChEBI" id="CHEBI:64738"/>
        <dbReference type="ChEBI" id="CHEBI:83690"/>
        <dbReference type="EC" id="2.3.1.257"/>
    </reaction>
</comment>
<accession>A0ABR1FEH4</accession>
<evidence type="ECO:0000256" key="10">
    <source>
        <dbReference type="ARBA" id="ARBA00047821"/>
    </source>
</evidence>
<dbReference type="Proteomes" id="UP001498771">
    <property type="component" value="Unassembled WGS sequence"/>
</dbReference>
<dbReference type="CDD" id="cd04301">
    <property type="entry name" value="NAT_SF"/>
    <property type="match status" value="1"/>
</dbReference>
<dbReference type="EMBL" id="JBBJBU010000001">
    <property type="protein sequence ID" value="KAK7207438.1"/>
    <property type="molecule type" value="Genomic_DNA"/>
</dbReference>
<evidence type="ECO:0000313" key="15">
    <source>
        <dbReference type="Proteomes" id="UP001498771"/>
    </source>
</evidence>
<comment type="caution">
    <text evidence="14">The sequence shown here is derived from an EMBL/GenBank/DDBJ whole genome shotgun (WGS) entry which is preliminary data.</text>
</comment>
<keyword evidence="7" id="KW-0808">Transferase</keyword>
<keyword evidence="9" id="KW-0012">Acyltransferase</keyword>
<evidence type="ECO:0000256" key="11">
    <source>
        <dbReference type="ARBA" id="ARBA00049524"/>
    </source>
</evidence>
<evidence type="ECO:0000256" key="7">
    <source>
        <dbReference type="ARBA" id="ARBA00022679"/>
    </source>
</evidence>
<gene>
    <name evidence="14" type="ORF">BZA70DRAFT_14195</name>
</gene>
<dbReference type="PANTHER" id="PTHR20531">
    <property type="entry name" value="N-ALPHA-ACETYLTRANSFERASE 40"/>
    <property type="match status" value="1"/>
</dbReference>
<keyword evidence="15" id="KW-1185">Reference proteome</keyword>
<dbReference type="Gene3D" id="3.40.630.30">
    <property type="match status" value="1"/>
</dbReference>
<dbReference type="InterPro" id="IPR039949">
    <property type="entry name" value="NAA40"/>
</dbReference>
<comment type="subcellular location">
    <subcellularLocation>
        <location evidence="2">Cytoplasm</location>
    </subcellularLocation>
    <subcellularLocation>
        <location evidence="1">Nucleus</location>
    </subcellularLocation>
</comment>
<dbReference type="Pfam" id="PF00583">
    <property type="entry name" value="Acetyltransf_1"/>
    <property type="match status" value="1"/>
</dbReference>
<keyword evidence="8" id="KW-0539">Nucleus</keyword>
<feature type="region of interest" description="Disordered" evidence="12">
    <location>
        <begin position="1"/>
        <end position="47"/>
    </location>
</feature>
<evidence type="ECO:0000256" key="5">
    <source>
        <dbReference type="ARBA" id="ARBA00015043"/>
    </source>
</evidence>
<evidence type="ECO:0000256" key="6">
    <source>
        <dbReference type="ARBA" id="ARBA00022490"/>
    </source>
</evidence>
<dbReference type="EC" id="2.3.1.257" evidence="4"/>
<dbReference type="SUPFAM" id="SSF55729">
    <property type="entry name" value="Acyl-CoA N-acyltransferases (Nat)"/>
    <property type="match status" value="1"/>
</dbReference>
<feature type="domain" description="N-acetyltransferase" evidence="13">
    <location>
        <begin position="93"/>
        <end position="258"/>
    </location>
</feature>
<proteinExistence type="inferred from homology"/>
<dbReference type="InterPro" id="IPR016181">
    <property type="entry name" value="Acyl_CoA_acyltransferase"/>
</dbReference>
<organism evidence="14 15">
    <name type="scientific">Myxozyma melibiosi</name>
    <dbReference type="NCBI Taxonomy" id="54550"/>
    <lineage>
        <taxon>Eukaryota</taxon>
        <taxon>Fungi</taxon>
        <taxon>Dikarya</taxon>
        <taxon>Ascomycota</taxon>
        <taxon>Saccharomycotina</taxon>
        <taxon>Lipomycetes</taxon>
        <taxon>Lipomycetales</taxon>
        <taxon>Lipomycetaceae</taxon>
        <taxon>Myxozyma</taxon>
    </lineage>
</organism>